<keyword evidence="2 4" id="KW-0238">DNA-binding</keyword>
<dbReference type="PROSITE" id="PS50977">
    <property type="entry name" value="HTH_TETR_2"/>
    <property type="match status" value="1"/>
</dbReference>
<reference evidence="6 7" key="1">
    <citation type="submission" date="2023-03" db="EMBL/GenBank/DDBJ databases">
        <title>Altererythrobacter sp. CAU 1644 isolated from sand.</title>
        <authorList>
            <person name="Kim W."/>
        </authorList>
    </citation>
    <scope>NUCLEOTIDE SEQUENCE [LARGE SCALE GENOMIC DNA]</scope>
    <source>
        <strain evidence="6 7">CAU 1644</strain>
    </source>
</reference>
<dbReference type="Pfam" id="PF00440">
    <property type="entry name" value="TetR_N"/>
    <property type="match status" value="1"/>
</dbReference>
<name>A0ABY8FRG2_9SPHN</name>
<proteinExistence type="predicted"/>
<feature type="DNA-binding region" description="H-T-H motif" evidence="4">
    <location>
        <begin position="26"/>
        <end position="45"/>
    </location>
</feature>
<dbReference type="InterPro" id="IPR023772">
    <property type="entry name" value="DNA-bd_HTH_TetR-type_CS"/>
</dbReference>
<dbReference type="PROSITE" id="PS01081">
    <property type="entry name" value="HTH_TETR_1"/>
    <property type="match status" value="1"/>
</dbReference>
<dbReference type="InterPro" id="IPR009057">
    <property type="entry name" value="Homeodomain-like_sf"/>
</dbReference>
<sequence length="199" mass="22364">MNIATRDKIVMTALELFYVKGFNSTSIADILSRSQVHSGSLYHFFPGKQDLLIAVLEFYRDGIKEHLLDLAWVGVEDPVEKVFALLNGYRTGLLMSDFAHGCPIGNLALELSEPDPRIRELLDVNFKNWIGAVEHCLLEAGNRLPPETDRRALAEFILTTMEGAIMQARTARDIGVFDRNIAVLRAHIELLMDKARQPS</sequence>
<protein>
    <submittedName>
        <fullName evidence="6">TetR/AcrR family transcriptional regulator</fullName>
    </submittedName>
</protein>
<dbReference type="PRINTS" id="PR00455">
    <property type="entry name" value="HTHTETR"/>
</dbReference>
<dbReference type="SUPFAM" id="SSF46689">
    <property type="entry name" value="Homeodomain-like"/>
    <property type="match status" value="1"/>
</dbReference>
<dbReference type="Proteomes" id="UP001215827">
    <property type="component" value="Chromosome"/>
</dbReference>
<dbReference type="InterPro" id="IPR036271">
    <property type="entry name" value="Tet_transcr_reg_TetR-rel_C_sf"/>
</dbReference>
<keyword evidence="7" id="KW-1185">Reference proteome</keyword>
<dbReference type="Pfam" id="PF21993">
    <property type="entry name" value="TetR_C_13_2"/>
    <property type="match status" value="1"/>
</dbReference>
<evidence type="ECO:0000256" key="2">
    <source>
        <dbReference type="ARBA" id="ARBA00023125"/>
    </source>
</evidence>
<dbReference type="InterPro" id="IPR054156">
    <property type="entry name" value="YxaF_TetR_C"/>
</dbReference>
<dbReference type="Gene3D" id="1.10.357.10">
    <property type="entry name" value="Tetracycline Repressor, domain 2"/>
    <property type="match status" value="1"/>
</dbReference>
<organism evidence="6 7">
    <name type="scientific">Altererythrobacter arenosus</name>
    <dbReference type="NCBI Taxonomy" id="3032592"/>
    <lineage>
        <taxon>Bacteria</taxon>
        <taxon>Pseudomonadati</taxon>
        <taxon>Pseudomonadota</taxon>
        <taxon>Alphaproteobacteria</taxon>
        <taxon>Sphingomonadales</taxon>
        <taxon>Erythrobacteraceae</taxon>
        <taxon>Altererythrobacter</taxon>
    </lineage>
</organism>
<evidence type="ECO:0000313" key="6">
    <source>
        <dbReference type="EMBL" id="WFL75991.1"/>
    </source>
</evidence>
<keyword evidence="3" id="KW-0804">Transcription</keyword>
<accession>A0ABY8FRG2</accession>
<evidence type="ECO:0000256" key="1">
    <source>
        <dbReference type="ARBA" id="ARBA00023015"/>
    </source>
</evidence>
<dbReference type="EMBL" id="CP121106">
    <property type="protein sequence ID" value="WFL75991.1"/>
    <property type="molecule type" value="Genomic_DNA"/>
</dbReference>
<evidence type="ECO:0000259" key="5">
    <source>
        <dbReference type="PROSITE" id="PS50977"/>
    </source>
</evidence>
<dbReference type="RefSeq" id="WP_278014759.1">
    <property type="nucleotide sequence ID" value="NZ_CP121106.1"/>
</dbReference>
<dbReference type="PANTHER" id="PTHR47506">
    <property type="entry name" value="TRANSCRIPTIONAL REGULATORY PROTEIN"/>
    <property type="match status" value="1"/>
</dbReference>
<evidence type="ECO:0000256" key="3">
    <source>
        <dbReference type="ARBA" id="ARBA00023163"/>
    </source>
</evidence>
<evidence type="ECO:0000256" key="4">
    <source>
        <dbReference type="PROSITE-ProRule" id="PRU00335"/>
    </source>
</evidence>
<keyword evidence="1" id="KW-0805">Transcription regulation</keyword>
<dbReference type="SUPFAM" id="SSF48498">
    <property type="entry name" value="Tetracyclin repressor-like, C-terminal domain"/>
    <property type="match status" value="1"/>
</dbReference>
<dbReference type="InterPro" id="IPR001647">
    <property type="entry name" value="HTH_TetR"/>
</dbReference>
<evidence type="ECO:0000313" key="7">
    <source>
        <dbReference type="Proteomes" id="UP001215827"/>
    </source>
</evidence>
<dbReference type="PANTHER" id="PTHR47506:SF3">
    <property type="entry name" value="HTH-TYPE TRANSCRIPTIONAL REGULATOR LMRA"/>
    <property type="match status" value="1"/>
</dbReference>
<feature type="domain" description="HTH tetR-type" evidence="5">
    <location>
        <begin position="3"/>
        <end position="63"/>
    </location>
</feature>
<gene>
    <name evidence="6" type="ORF">P7228_08195</name>
</gene>